<comment type="caution">
    <text evidence="6">The sequence shown here is derived from an EMBL/GenBank/DDBJ whole genome shotgun (WGS) entry which is preliminary data.</text>
</comment>
<dbReference type="EMBL" id="JASBNA010000004">
    <property type="protein sequence ID" value="KAK7692817.1"/>
    <property type="molecule type" value="Genomic_DNA"/>
</dbReference>
<dbReference type="InterPro" id="IPR001789">
    <property type="entry name" value="Sig_transdc_resp-reg_receiver"/>
</dbReference>
<name>A0AAW0GSA3_9APHY</name>
<organism evidence="6 7">
    <name type="scientific">Cerrena zonata</name>
    <dbReference type="NCBI Taxonomy" id="2478898"/>
    <lineage>
        <taxon>Eukaryota</taxon>
        <taxon>Fungi</taxon>
        <taxon>Dikarya</taxon>
        <taxon>Basidiomycota</taxon>
        <taxon>Agaricomycotina</taxon>
        <taxon>Agaricomycetes</taxon>
        <taxon>Polyporales</taxon>
        <taxon>Cerrenaceae</taxon>
        <taxon>Cerrena</taxon>
    </lineage>
</organism>
<keyword evidence="1 3" id="KW-0597">Phosphoprotein</keyword>
<dbReference type="CDD" id="cd17546">
    <property type="entry name" value="REC_hyHK_CKI1_RcsC-like"/>
    <property type="match status" value="1"/>
</dbReference>
<feature type="region of interest" description="Disordered" evidence="4">
    <location>
        <begin position="438"/>
        <end position="495"/>
    </location>
</feature>
<feature type="region of interest" description="Disordered" evidence="4">
    <location>
        <begin position="375"/>
        <end position="401"/>
    </location>
</feature>
<evidence type="ECO:0000313" key="7">
    <source>
        <dbReference type="Proteomes" id="UP001385951"/>
    </source>
</evidence>
<dbReference type="PANTHER" id="PTHR45339">
    <property type="entry name" value="HYBRID SIGNAL TRANSDUCTION HISTIDINE KINASE J"/>
    <property type="match status" value="1"/>
</dbReference>
<sequence length="495" mass="52713">MVTPSYRQTATKNDKQTQSTTTLLDYSSAMVNGSAGNTTLPGLRRSSTTPSSSRHGSPSPAAPFSSSPARDSRRSGSNKIRRSLSPHSVVKALPRIRRTSSTSISSDDTLCTESSFLTSCTSSPSLPPSSLSGTPSNSNSSSSSNSSISPQPESKPKQPPTTTTPSMRSSRSAKVVSPTLRWAVPPRVLLVDDDVVYRMLSGKLLQVFGCMIDIAVDGAAAVSKMNLEKYDLVFMDIMMPKLDGLSATSLIRQFDHLTPIISVTSNYQPDEVVAYYSSGMNDVLPKPFTRDGVHGILEKHLVHLKAIQTAVASTSSSPHYITTPPPTPVPFTIPPLSQRLASPLSAVETLQTLPIMDAVAEKPLSVSTAETFPVSVSAHSQPSHTEARPPSRSPSPMTFAYAPPLPSPLLLSSLPPSSPSVPTGHDHDRIARLSREFVNTQDETTSAAGLKRSRDCITPPGQPERKRSVKKPRGGESLDVVAIRGSMDSASLGSS</sequence>
<feature type="region of interest" description="Disordered" evidence="4">
    <location>
        <begin position="122"/>
        <end position="172"/>
    </location>
</feature>
<dbReference type="Gene3D" id="3.40.50.2300">
    <property type="match status" value="1"/>
</dbReference>
<feature type="domain" description="Response regulatory" evidence="5">
    <location>
        <begin position="187"/>
        <end position="301"/>
    </location>
</feature>
<feature type="compositionally biased region" description="Low complexity" evidence="4">
    <location>
        <begin position="160"/>
        <end position="172"/>
    </location>
</feature>
<proteinExistence type="predicted"/>
<feature type="compositionally biased region" description="Polar residues" evidence="4">
    <location>
        <begin position="1"/>
        <end position="40"/>
    </location>
</feature>
<dbReference type="Pfam" id="PF00072">
    <property type="entry name" value="Response_reg"/>
    <property type="match status" value="1"/>
</dbReference>
<dbReference type="InterPro" id="IPR011006">
    <property type="entry name" value="CheY-like_superfamily"/>
</dbReference>
<feature type="compositionally biased region" description="Low complexity" evidence="4">
    <location>
        <begin position="122"/>
        <end position="152"/>
    </location>
</feature>
<feature type="compositionally biased region" description="Low complexity" evidence="4">
    <location>
        <begin position="99"/>
        <end position="108"/>
    </location>
</feature>
<dbReference type="SMART" id="SM00448">
    <property type="entry name" value="REC"/>
    <property type="match status" value="1"/>
</dbReference>
<evidence type="ECO:0000313" key="6">
    <source>
        <dbReference type="EMBL" id="KAK7692817.1"/>
    </source>
</evidence>
<feature type="compositionally biased region" description="Low complexity" evidence="4">
    <location>
        <begin position="41"/>
        <end position="69"/>
    </location>
</feature>
<dbReference type="Proteomes" id="UP001385951">
    <property type="component" value="Unassembled WGS sequence"/>
</dbReference>
<feature type="region of interest" description="Disordered" evidence="4">
    <location>
        <begin position="1"/>
        <end position="108"/>
    </location>
</feature>
<dbReference type="GO" id="GO:0000160">
    <property type="term" value="P:phosphorelay signal transduction system"/>
    <property type="evidence" value="ECO:0007669"/>
    <property type="project" value="UniProtKB-KW"/>
</dbReference>
<reference evidence="6 7" key="1">
    <citation type="submission" date="2022-09" db="EMBL/GenBank/DDBJ databases">
        <authorList>
            <person name="Palmer J.M."/>
        </authorList>
    </citation>
    <scope>NUCLEOTIDE SEQUENCE [LARGE SCALE GENOMIC DNA]</scope>
    <source>
        <strain evidence="6 7">DSM 7382</strain>
    </source>
</reference>
<dbReference type="PROSITE" id="PS50110">
    <property type="entry name" value="RESPONSE_REGULATORY"/>
    <property type="match status" value="1"/>
</dbReference>
<keyword evidence="2" id="KW-0902">Two-component regulatory system</keyword>
<feature type="modified residue" description="4-aspartylphosphate" evidence="3">
    <location>
        <position position="236"/>
    </location>
</feature>
<evidence type="ECO:0000256" key="1">
    <source>
        <dbReference type="ARBA" id="ARBA00022553"/>
    </source>
</evidence>
<protein>
    <recommendedName>
        <fullName evidence="5">Response regulatory domain-containing protein</fullName>
    </recommendedName>
</protein>
<dbReference type="FunFam" id="3.40.50.2300:FF:000212">
    <property type="entry name" value="Stress response regulator/HFS transcription factor"/>
    <property type="match status" value="1"/>
</dbReference>
<evidence type="ECO:0000256" key="3">
    <source>
        <dbReference type="PROSITE-ProRule" id="PRU00169"/>
    </source>
</evidence>
<gene>
    <name evidence="6" type="ORF">QCA50_004452</name>
</gene>
<dbReference type="PANTHER" id="PTHR45339:SF1">
    <property type="entry name" value="HYBRID SIGNAL TRANSDUCTION HISTIDINE KINASE J"/>
    <property type="match status" value="1"/>
</dbReference>
<evidence type="ECO:0000256" key="4">
    <source>
        <dbReference type="SAM" id="MobiDB-lite"/>
    </source>
</evidence>
<dbReference type="SUPFAM" id="SSF52172">
    <property type="entry name" value="CheY-like"/>
    <property type="match status" value="1"/>
</dbReference>
<dbReference type="AlphaFoldDB" id="A0AAW0GSA3"/>
<evidence type="ECO:0000256" key="2">
    <source>
        <dbReference type="ARBA" id="ARBA00023012"/>
    </source>
</evidence>
<keyword evidence="7" id="KW-1185">Reference proteome</keyword>
<accession>A0AAW0GSA3</accession>
<feature type="compositionally biased region" description="Polar residues" evidence="4">
    <location>
        <begin position="438"/>
        <end position="447"/>
    </location>
</feature>
<evidence type="ECO:0000259" key="5">
    <source>
        <dbReference type="PROSITE" id="PS50110"/>
    </source>
</evidence>